<gene>
    <name evidence="1" type="ORF">EBQ10_00535</name>
</gene>
<accession>A0A3S9QJ60</accession>
<dbReference type="OrthoDB" id="3260805at2"/>
<evidence type="ECO:0000313" key="1">
    <source>
        <dbReference type="EMBL" id="AZR05929.1"/>
    </source>
</evidence>
<protein>
    <submittedName>
        <fullName evidence="1">Uncharacterized protein</fullName>
    </submittedName>
</protein>
<dbReference type="GeneID" id="97532217"/>
<dbReference type="AlphaFoldDB" id="A0A3S9QJ60"/>
<reference evidence="1 2" key="1">
    <citation type="submission" date="2018-11" db="EMBL/GenBank/DDBJ databases">
        <title>Multidrug-resistant genes are associated with an 42-kb island TGI1 carrying a complex class 1 integron in a Trueperella pyogenes.</title>
        <authorList>
            <person name="Dong W."/>
        </authorList>
    </citation>
    <scope>NUCLEOTIDE SEQUENCE [LARGE SCALE GENOMIC DNA]</scope>
    <source>
        <strain evidence="1 2">TP4</strain>
    </source>
</reference>
<dbReference type="RefSeq" id="WP_039662521.1">
    <property type="nucleotide sequence ID" value="NZ_CP012649.1"/>
</dbReference>
<sequence length="163" mass="18085">MLGRSRFPAYLADASGMPAAATPVEPVSEGVWIGGWDGYFAVVSKSGERSIYVWSDFETGTWDDDQDTLTLTFVDLRTKPLVFKIPREADGLAIMMIRERIERSIVYTQLAELPSGAVARGQVRRNPDDSLFTQIIVDVDIDDADQRALDTLDTELREAVGID</sequence>
<proteinExistence type="predicted"/>
<dbReference type="EMBL" id="CP033905">
    <property type="protein sequence ID" value="AZR05929.1"/>
    <property type="molecule type" value="Genomic_DNA"/>
</dbReference>
<dbReference type="Proteomes" id="UP000275951">
    <property type="component" value="Chromosome"/>
</dbReference>
<organism evidence="1 2">
    <name type="scientific">Trueperella pyogenes</name>
    <dbReference type="NCBI Taxonomy" id="1661"/>
    <lineage>
        <taxon>Bacteria</taxon>
        <taxon>Bacillati</taxon>
        <taxon>Actinomycetota</taxon>
        <taxon>Actinomycetes</taxon>
        <taxon>Actinomycetales</taxon>
        <taxon>Actinomycetaceae</taxon>
        <taxon>Trueperella</taxon>
    </lineage>
</organism>
<name>A0A3S9QJ60_9ACTO</name>
<evidence type="ECO:0000313" key="2">
    <source>
        <dbReference type="Proteomes" id="UP000275951"/>
    </source>
</evidence>